<dbReference type="RefSeq" id="WP_256619656.1">
    <property type="nucleotide sequence ID" value="NZ_JANIBC010000008.1"/>
</dbReference>
<feature type="domain" description="GST N-terminal" evidence="1">
    <location>
        <begin position="6"/>
        <end position="72"/>
    </location>
</feature>
<dbReference type="SUPFAM" id="SSF52833">
    <property type="entry name" value="Thioredoxin-like"/>
    <property type="match status" value="1"/>
</dbReference>
<name>A0A9X2L9V4_9PROT</name>
<evidence type="ECO:0000259" key="1">
    <source>
        <dbReference type="Pfam" id="PF13417"/>
    </source>
</evidence>
<dbReference type="EMBL" id="JANIBC010000008">
    <property type="protein sequence ID" value="MCQ8185766.1"/>
    <property type="molecule type" value="Genomic_DNA"/>
</dbReference>
<comment type="caution">
    <text evidence="2">The sequence shown here is derived from an EMBL/GenBank/DDBJ whole genome shotgun (WGS) entry which is preliminary data.</text>
</comment>
<dbReference type="InterPro" id="IPR004045">
    <property type="entry name" value="Glutathione_S-Trfase_N"/>
</dbReference>
<reference evidence="2" key="1">
    <citation type="submission" date="2022-07" db="EMBL/GenBank/DDBJ databases">
        <title>Parvularcula maris sp. nov., an algicidal bacterium isolated from seawater.</title>
        <authorList>
            <person name="Li F."/>
        </authorList>
    </citation>
    <scope>NUCLEOTIDE SEQUENCE</scope>
    <source>
        <strain evidence="2">BGMRC 0090</strain>
    </source>
</reference>
<evidence type="ECO:0000313" key="3">
    <source>
        <dbReference type="Proteomes" id="UP001142610"/>
    </source>
</evidence>
<keyword evidence="3" id="KW-1185">Reference proteome</keyword>
<protein>
    <submittedName>
        <fullName evidence="2">Glutathione S-transferase N-terminal domain-containing protein</fullName>
    </submittedName>
</protein>
<dbReference type="Proteomes" id="UP001142610">
    <property type="component" value="Unassembled WGS sequence"/>
</dbReference>
<dbReference type="InterPro" id="IPR036249">
    <property type="entry name" value="Thioredoxin-like_sf"/>
</dbReference>
<sequence length="201" mass="21674">MTIGQLYGSAFSPYVRLCRLVAAKAGAEVGFRLADPFDPEYRAVNPLGKVPALKMAGDGPLLLDTGLICRTLIGEGRDLLPSARAERLQHEADIAVLTGVLDLGVALLMEKRREADISAKWQQRRIDGIERAYPLIEAAAPRAASSAPDGYLALMMVSALQWLDFRLSEELDWRAACPGAAKLVDSLAEDPDVSATDPSRA</sequence>
<evidence type="ECO:0000313" key="2">
    <source>
        <dbReference type="EMBL" id="MCQ8185766.1"/>
    </source>
</evidence>
<dbReference type="Gene3D" id="1.20.1050.10">
    <property type="match status" value="1"/>
</dbReference>
<dbReference type="Gene3D" id="3.40.30.10">
    <property type="entry name" value="Glutaredoxin"/>
    <property type="match status" value="1"/>
</dbReference>
<accession>A0A9X2L9V4</accession>
<dbReference type="Pfam" id="PF13417">
    <property type="entry name" value="GST_N_3"/>
    <property type="match status" value="1"/>
</dbReference>
<proteinExistence type="predicted"/>
<dbReference type="AlphaFoldDB" id="A0A9X2L9V4"/>
<gene>
    <name evidence="2" type="ORF">NOG11_10200</name>
</gene>
<organism evidence="2 3">
    <name type="scientific">Parvularcula maris</name>
    <dbReference type="NCBI Taxonomy" id="2965077"/>
    <lineage>
        <taxon>Bacteria</taxon>
        <taxon>Pseudomonadati</taxon>
        <taxon>Pseudomonadota</taxon>
        <taxon>Alphaproteobacteria</taxon>
        <taxon>Parvularculales</taxon>
        <taxon>Parvularculaceae</taxon>
        <taxon>Parvularcula</taxon>
    </lineage>
</organism>